<feature type="compositionally biased region" description="Polar residues" evidence="1">
    <location>
        <begin position="190"/>
        <end position="206"/>
    </location>
</feature>
<keyword evidence="3" id="KW-1185">Reference proteome</keyword>
<dbReference type="AlphaFoldDB" id="A0AAD7GY16"/>
<dbReference type="GO" id="GO:0070096">
    <property type="term" value="P:mitochondrial outer membrane translocase complex assembly"/>
    <property type="evidence" value="ECO:0007669"/>
    <property type="project" value="TreeGrafter"/>
</dbReference>
<feature type="compositionally biased region" description="Polar residues" evidence="1">
    <location>
        <begin position="16"/>
        <end position="36"/>
    </location>
</feature>
<sequence length="281" mass="29481">MSIEDEDPLATALSDAFTSAPSLLPDPQNSTQLDSASMSTPSTSTDETSVSSDSVDDASQSEYESQVETWRAQSAEARQKAEKERARWEAIRAAEKQEAALRKAALPADSGGGGGVGVGEITPDHGWETVGAGNTQAPRLSSPSPADSRDLVTGEPQGHAVTKEAVESAPKSQSAQDTGDESQKWEDVSSHLTSSFPSMTFPDRTNTPSPPPPPPAALESATLAIFDGSLSTQTRVTALFSSLAINLLLPFVNGVMLGFGEIFAKNIVLESRSYPATVGED</sequence>
<comment type="caution">
    <text evidence="2">The sequence shown here is derived from an EMBL/GenBank/DDBJ whole genome shotgun (WGS) entry which is preliminary data.</text>
</comment>
<dbReference type="Pfam" id="PF08219">
    <property type="entry name" value="TOM13"/>
    <property type="match status" value="1"/>
</dbReference>
<gene>
    <name evidence="2" type="ORF">B0H17DRAFT_1192220</name>
</gene>
<evidence type="ECO:0000256" key="1">
    <source>
        <dbReference type="SAM" id="MobiDB-lite"/>
    </source>
</evidence>
<dbReference type="Proteomes" id="UP001221757">
    <property type="component" value="Unassembled WGS sequence"/>
</dbReference>
<dbReference type="GO" id="GO:0005741">
    <property type="term" value="C:mitochondrial outer membrane"/>
    <property type="evidence" value="ECO:0007669"/>
    <property type="project" value="InterPro"/>
</dbReference>
<feature type="compositionally biased region" description="Polar residues" evidence="1">
    <location>
        <begin position="132"/>
        <end position="145"/>
    </location>
</feature>
<feature type="compositionally biased region" description="Basic and acidic residues" evidence="1">
    <location>
        <begin position="77"/>
        <end position="101"/>
    </location>
</feature>
<proteinExistence type="predicted"/>
<dbReference type="PANTHER" id="PTHR28241:SF1">
    <property type="entry name" value="MITOCHONDRIAL IMPORT PROTEIN 1"/>
    <property type="match status" value="1"/>
</dbReference>
<reference evidence="2" key="1">
    <citation type="submission" date="2023-03" db="EMBL/GenBank/DDBJ databases">
        <title>Massive genome expansion in bonnet fungi (Mycena s.s.) driven by repeated elements and novel gene families across ecological guilds.</title>
        <authorList>
            <consortium name="Lawrence Berkeley National Laboratory"/>
            <person name="Harder C.B."/>
            <person name="Miyauchi S."/>
            <person name="Viragh M."/>
            <person name="Kuo A."/>
            <person name="Thoen E."/>
            <person name="Andreopoulos B."/>
            <person name="Lu D."/>
            <person name="Skrede I."/>
            <person name="Drula E."/>
            <person name="Henrissat B."/>
            <person name="Morin E."/>
            <person name="Kohler A."/>
            <person name="Barry K."/>
            <person name="LaButti K."/>
            <person name="Morin E."/>
            <person name="Salamov A."/>
            <person name="Lipzen A."/>
            <person name="Mereny Z."/>
            <person name="Hegedus B."/>
            <person name="Baldrian P."/>
            <person name="Stursova M."/>
            <person name="Weitz H."/>
            <person name="Taylor A."/>
            <person name="Grigoriev I.V."/>
            <person name="Nagy L.G."/>
            <person name="Martin F."/>
            <person name="Kauserud H."/>
        </authorList>
    </citation>
    <scope>NUCLEOTIDE SEQUENCE</scope>
    <source>
        <strain evidence="2">CBHHK067</strain>
    </source>
</reference>
<organism evidence="2 3">
    <name type="scientific">Mycena rosella</name>
    <name type="common">Pink bonnet</name>
    <name type="synonym">Agaricus rosellus</name>
    <dbReference type="NCBI Taxonomy" id="1033263"/>
    <lineage>
        <taxon>Eukaryota</taxon>
        <taxon>Fungi</taxon>
        <taxon>Dikarya</taxon>
        <taxon>Basidiomycota</taxon>
        <taxon>Agaricomycotina</taxon>
        <taxon>Agaricomycetes</taxon>
        <taxon>Agaricomycetidae</taxon>
        <taxon>Agaricales</taxon>
        <taxon>Marasmiineae</taxon>
        <taxon>Mycenaceae</taxon>
        <taxon>Mycena</taxon>
    </lineage>
</organism>
<dbReference type="EMBL" id="JARKIE010000005">
    <property type="protein sequence ID" value="KAJ7707783.1"/>
    <property type="molecule type" value="Genomic_DNA"/>
</dbReference>
<evidence type="ECO:0000313" key="3">
    <source>
        <dbReference type="Proteomes" id="UP001221757"/>
    </source>
</evidence>
<evidence type="ECO:0000313" key="2">
    <source>
        <dbReference type="EMBL" id="KAJ7707783.1"/>
    </source>
</evidence>
<accession>A0AAD7GY16</accession>
<feature type="region of interest" description="Disordered" evidence="1">
    <location>
        <begin position="1"/>
        <end position="217"/>
    </location>
</feature>
<protein>
    <submittedName>
        <fullName evidence="2">Uncharacterized protein</fullName>
    </submittedName>
</protein>
<dbReference type="GO" id="GO:0045040">
    <property type="term" value="P:protein insertion into mitochondrial outer membrane"/>
    <property type="evidence" value="ECO:0007669"/>
    <property type="project" value="TreeGrafter"/>
</dbReference>
<dbReference type="PANTHER" id="PTHR28241">
    <property type="entry name" value="MITOCHONDRIAL IMPORT PROTEIN 1"/>
    <property type="match status" value="1"/>
</dbReference>
<dbReference type="InterPro" id="IPR013262">
    <property type="entry name" value="OMP_MIM1/TOM13_mt"/>
</dbReference>
<name>A0AAD7GY16_MYCRO</name>
<feature type="compositionally biased region" description="Low complexity" evidence="1">
    <location>
        <begin position="37"/>
        <end position="61"/>
    </location>
</feature>